<dbReference type="AlphaFoldDB" id="W7TGW0"/>
<keyword evidence="4" id="KW-1185">Reference proteome</keyword>
<comment type="caution">
    <text evidence="3">The sequence shown here is derived from an EMBL/GenBank/DDBJ whole genome shotgun (WGS) entry which is preliminary data.</text>
</comment>
<reference evidence="3 4" key="1">
    <citation type="journal article" date="2014" name="Mol. Plant">
        <title>Chromosome Scale Genome Assembly and Transcriptome Profiling of Nannochloropsis gaditana in Nitrogen Depletion.</title>
        <authorList>
            <person name="Corteggiani Carpinelli E."/>
            <person name="Telatin A."/>
            <person name="Vitulo N."/>
            <person name="Forcato C."/>
            <person name="D'Angelo M."/>
            <person name="Schiavon R."/>
            <person name="Vezzi A."/>
            <person name="Giacometti G.M."/>
            <person name="Morosinotto T."/>
            <person name="Valle G."/>
        </authorList>
    </citation>
    <scope>NUCLEOTIDE SEQUENCE [LARGE SCALE GENOMIC DNA]</scope>
    <source>
        <strain evidence="3 4">B-31</strain>
    </source>
</reference>
<dbReference type="Proteomes" id="UP000019335">
    <property type="component" value="Unassembled WGS sequence"/>
</dbReference>
<protein>
    <submittedName>
        <fullName evidence="3">Uncharacterized protein</fullName>
    </submittedName>
</protein>
<feature type="transmembrane region" description="Helical" evidence="2">
    <location>
        <begin position="165"/>
        <end position="183"/>
    </location>
</feature>
<evidence type="ECO:0000256" key="1">
    <source>
        <dbReference type="SAM" id="MobiDB-lite"/>
    </source>
</evidence>
<name>W7TGW0_9STRA</name>
<keyword evidence="2" id="KW-0812">Transmembrane</keyword>
<keyword evidence="2" id="KW-1133">Transmembrane helix</keyword>
<feature type="compositionally biased region" description="Polar residues" evidence="1">
    <location>
        <begin position="34"/>
        <end position="65"/>
    </location>
</feature>
<feature type="compositionally biased region" description="Low complexity" evidence="1">
    <location>
        <begin position="80"/>
        <end position="91"/>
    </location>
</feature>
<feature type="region of interest" description="Disordered" evidence="1">
    <location>
        <begin position="31"/>
        <end position="91"/>
    </location>
</feature>
<dbReference type="OrthoDB" id="10404149at2759"/>
<feature type="transmembrane region" description="Helical" evidence="2">
    <location>
        <begin position="102"/>
        <end position="124"/>
    </location>
</feature>
<feature type="transmembrane region" description="Helical" evidence="2">
    <location>
        <begin position="241"/>
        <end position="261"/>
    </location>
</feature>
<organism evidence="3 4">
    <name type="scientific">Nannochloropsis gaditana</name>
    <dbReference type="NCBI Taxonomy" id="72520"/>
    <lineage>
        <taxon>Eukaryota</taxon>
        <taxon>Sar</taxon>
        <taxon>Stramenopiles</taxon>
        <taxon>Ochrophyta</taxon>
        <taxon>Eustigmatophyceae</taxon>
        <taxon>Eustigmatales</taxon>
        <taxon>Monodopsidaceae</taxon>
        <taxon>Nannochloropsis</taxon>
    </lineage>
</organism>
<accession>W7TGW0</accession>
<keyword evidence="2" id="KW-0472">Membrane</keyword>
<gene>
    <name evidence="3" type="ORF">Naga_100297g3</name>
</gene>
<dbReference type="EMBL" id="AZIL01002095">
    <property type="protein sequence ID" value="EWM22763.1"/>
    <property type="molecule type" value="Genomic_DNA"/>
</dbReference>
<evidence type="ECO:0000313" key="4">
    <source>
        <dbReference type="Proteomes" id="UP000019335"/>
    </source>
</evidence>
<evidence type="ECO:0000313" key="3">
    <source>
        <dbReference type="EMBL" id="EWM22763.1"/>
    </source>
</evidence>
<feature type="transmembrane region" description="Helical" evidence="2">
    <location>
        <begin position="189"/>
        <end position="211"/>
    </location>
</feature>
<feature type="transmembrane region" description="Helical" evidence="2">
    <location>
        <begin position="130"/>
        <end position="153"/>
    </location>
</feature>
<proteinExistence type="predicted"/>
<evidence type="ECO:0000256" key="2">
    <source>
        <dbReference type="SAM" id="Phobius"/>
    </source>
</evidence>
<feature type="transmembrane region" description="Helical" evidence="2">
    <location>
        <begin position="273"/>
        <end position="294"/>
    </location>
</feature>
<sequence>MSSASANYFSTAIFGQSQEKRTLVLPVTSPVGDLSSSSCPPTTQGSGSKNANGLPSKSVNSTPDGGNSDFKNKYTPFPPTTHSISPSSPSPRFRDWLRPSKMTSSVSALLDVWIPWLTYLGIGIGSENFVVGGLVAAGVAIAGFIFQAFRFYYQRTLRTWPKPQAVGILMTWVGNAVYVSRIASNKETASRYTLLVVITGVVLSNFIAIVMGHPALLDEAKEHVASEEEEKHPLFLRMHTIASYGLLFLSLLQWPCFFLAAFRFPNDKALTPILLLALPLGSLIITLVIITLYLRREEKRLSQAMRAPLLAVDVEQGG</sequence>